<feature type="transmembrane region" description="Helical" evidence="1">
    <location>
        <begin position="12"/>
        <end position="35"/>
    </location>
</feature>
<gene>
    <name evidence="2" type="ORF">J2S57_002521</name>
</gene>
<sequence length="197" mass="22463">MLTTAQTIAETAPWWFAGTIGLAGVTIGVILKWITDALSQRNRNRRESQYRFIADKRTAFTNFLAASHAVADVREQMRDHEVRRLQLDAKDSSQAEDDEFNEKLDHLGRAWESSWSDLREAVAMIDLIADKATISACHALASVAHRKHGLRRRWEAEEKFIAEARRELEAVPVKDATAWVPEDFADDEDEEEQEASR</sequence>
<evidence type="ECO:0000256" key="1">
    <source>
        <dbReference type="SAM" id="Phobius"/>
    </source>
</evidence>
<evidence type="ECO:0000313" key="2">
    <source>
        <dbReference type="EMBL" id="MDP9826772.1"/>
    </source>
</evidence>
<protein>
    <recommendedName>
        <fullName evidence="4">Secreted protein</fullName>
    </recommendedName>
</protein>
<dbReference type="Proteomes" id="UP001235712">
    <property type="component" value="Unassembled WGS sequence"/>
</dbReference>
<keyword evidence="1" id="KW-0472">Membrane</keyword>
<accession>A0ABT9P2P8</accession>
<dbReference type="RefSeq" id="WP_307241937.1">
    <property type="nucleotide sequence ID" value="NZ_JAUSQZ010000001.1"/>
</dbReference>
<organism evidence="2 3">
    <name type="scientific">Kineosporia succinea</name>
    <dbReference type="NCBI Taxonomy" id="84632"/>
    <lineage>
        <taxon>Bacteria</taxon>
        <taxon>Bacillati</taxon>
        <taxon>Actinomycetota</taxon>
        <taxon>Actinomycetes</taxon>
        <taxon>Kineosporiales</taxon>
        <taxon>Kineosporiaceae</taxon>
        <taxon>Kineosporia</taxon>
    </lineage>
</organism>
<name>A0ABT9P2P8_9ACTN</name>
<evidence type="ECO:0000313" key="3">
    <source>
        <dbReference type="Proteomes" id="UP001235712"/>
    </source>
</evidence>
<keyword evidence="3" id="KW-1185">Reference proteome</keyword>
<reference evidence="2 3" key="1">
    <citation type="submission" date="2023-07" db="EMBL/GenBank/DDBJ databases">
        <title>Sequencing the genomes of 1000 actinobacteria strains.</title>
        <authorList>
            <person name="Klenk H.-P."/>
        </authorList>
    </citation>
    <scope>NUCLEOTIDE SEQUENCE [LARGE SCALE GENOMIC DNA]</scope>
    <source>
        <strain evidence="2 3">DSM 44388</strain>
    </source>
</reference>
<proteinExistence type="predicted"/>
<keyword evidence="1" id="KW-1133">Transmembrane helix</keyword>
<dbReference type="EMBL" id="JAUSQZ010000001">
    <property type="protein sequence ID" value="MDP9826772.1"/>
    <property type="molecule type" value="Genomic_DNA"/>
</dbReference>
<evidence type="ECO:0008006" key="4">
    <source>
        <dbReference type="Google" id="ProtNLM"/>
    </source>
</evidence>
<comment type="caution">
    <text evidence="2">The sequence shown here is derived from an EMBL/GenBank/DDBJ whole genome shotgun (WGS) entry which is preliminary data.</text>
</comment>
<keyword evidence="1" id="KW-0812">Transmembrane</keyword>